<keyword evidence="1" id="KW-0805">Transcription regulation</keyword>
<dbReference type="EMBL" id="QENQ01000001">
    <property type="protein sequence ID" value="PVX29149.1"/>
    <property type="molecule type" value="Genomic_DNA"/>
</dbReference>
<dbReference type="PROSITE" id="PS00041">
    <property type="entry name" value="HTH_ARAC_FAMILY_1"/>
    <property type="match status" value="1"/>
</dbReference>
<dbReference type="SMART" id="SM00342">
    <property type="entry name" value="HTH_ARAC"/>
    <property type="match status" value="1"/>
</dbReference>
<name>A0A2U0SCR1_9SPHN</name>
<accession>A0A2U0SCR1</accession>
<dbReference type="InterPro" id="IPR009057">
    <property type="entry name" value="Homeodomain-like_sf"/>
</dbReference>
<evidence type="ECO:0000259" key="4">
    <source>
        <dbReference type="PROSITE" id="PS01124"/>
    </source>
</evidence>
<dbReference type="GO" id="GO:0003700">
    <property type="term" value="F:DNA-binding transcription factor activity"/>
    <property type="evidence" value="ECO:0007669"/>
    <property type="project" value="InterPro"/>
</dbReference>
<dbReference type="Gene3D" id="1.10.10.60">
    <property type="entry name" value="Homeodomain-like"/>
    <property type="match status" value="1"/>
</dbReference>
<dbReference type="Pfam" id="PF12833">
    <property type="entry name" value="HTH_18"/>
    <property type="match status" value="1"/>
</dbReference>
<dbReference type="PROSITE" id="PS01124">
    <property type="entry name" value="HTH_ARAC_FAMILY_2"/>
    <property type="match status" value="1"/>
</dbReference>
<evidence type="ECO:0000256" key="2">
    <source>
        <dbReference type="ARBA" id="ARBA00023125"/>
    </source>
</evidence>
<reference evidence="5 6" key="1">
    <citation type="submission" date="2018-05" db="EMBL/GenBank/DDBJ databases">
        <title>Description of Sphingomonas pokkalii sp nov, isolated from the rhizosphere of saline tolerant pokkali rice and its draft genome analysis.</title>
        <authorList>
            <person name="Menon R."/>
            <person name="Kumari S."/>
            <person name="Rameshkumar N."/>
        </authorList>
    </citation>
    <scope>NUCLEOTIDE SEQUENCE [LARGE SCALE GENOMIC DNA]</scope>
    <source>
        <strain evidence="5 6">L3B27</strain>
    </source>
</reference>
<dbReference type="InterPro" id="IPR018062">
    <property type="entry name" value="HTH_AraC-typ_CS"/>
</dbReference>
<feature type="domain" description="HTH araC/xylS-type" evidence="4">
    <location>
        <begin position="152"/>
        <end position="250"/>
    </location>
</feature>
<dbReference type="Proteomes" id="UP000245890">
    <property type="component" value="Unassembled WGS sequence"/>
</dbReference>
<dbReference type="InterPro" id="IPR050204">
    <property type="entry name" value="AraC_XylS_family_regulators"/>
</dbReference>
<keyword evidence="2" id="KW-0238">DNA-binding</keyword>
<evidence type="ECO:0000313" key="5">
    <source>
        <dbReference type="EMBL" id="PVX29149.1"/>
    </source>
</evidence>
<evidence type="ECO:0000313" key="6">
    <source>
        <dbReference type="Proteomes" id="UP000245890"/>
    </source>
</evidence>
<organism evidence="5 6">
    <name type="scientific">Sphingomonas pokkalii</name>
    <dbReference type="NCBI Taxonomy" id="2175090"/>
    <lineage>
        <taxon>Bacteria</taxon>
        <taxon>Pseudomonadati</taxon>
        <taxon>Pseudomonadota</taxon>
        <taxon>Alphaproteobacteria</taxon>
        <taxon>Sphingomonadales</taxon>
        <taxon>Sphingomonadaceae</taxon>
        <taxon>Sphingomonas</taxon>
    </lineage>
</organism>
<keyword evidence="6" id="KW-1185">Reference proteome</keyword>
<gene>
    <name evidence="5" type="ORF">DD559_07230</name>
</gene>
<sequence length="251" mass="27132">MSVHFESLRISRYPACSSMTEHVHDEPSLCILISGAYEENIRGRRDVYLAGNLSFCPAHEPHSQSIGRAGAAKLLLNPTRSGMEILSAHAHLDDAPAIRGEAVATIGRRMVAEMSIDDPFSAIAIEGLGCELVAIFARSTARQHDTPARWLRDACDYMAAHACEARSLGDIAAAVDCDPVRLSRGFRRAHGHSIGEHQRKLRVAAASELLATSTMPLAEVAQACGFYDQAHLTRSFKAVVGCTPAVFRKGV</sequence>
<dbReference type="OrthoDB" id="110167at2"/>
<dbReference type="PANTHER" id="PTHR46796">
    <property type="entry name" value="HTH-TYPE TRANSCRIPTIONAL ACTIVATOR RHAS-RELATED"/>
    <property type="match status" value="1"/>
</dbReference>
<keyword evidence="3" id="KW-0804">Transcription</keyword>
<dbReference type="InterPro" id="IPR018060">
    <property type="entry name" value="HTH_AraC"/>
</dbReference>
<dbReference type="GO" id="GO:0043565">
    <property type="term" value="F:sequence-specific DNA binding"/>
    <property type="evidence" value="ECO:0007669"/>
    <property type="project" value="InterPro"/>
</dbReference>
<dbReference type="AlphaFoldDB" id="A0A2U0SCR1"/>
<dbReference type="SUPFAM" id="SSF46689">
    <property type="entry name" value="Homeodomain-like"/>
    <property type="match status" value="2"/>
</dbReference>
<comment type="caution">
    <text evidence="5">The sequence shown here is derived from an EMBL/GenBank/DDBJ whole genome shotgun (WGS) entry which is preliminary data.</text>
</comment>
<evidence type="ECO:0000256" key="1">
    <source>
        <dbReference type="ARBA" id="ARBA00023015"/>
    </source>
</evidence>
<evidence type="ECO:0000256" key="3">
    <source>
        <dbReference type="ARBA" id="ARBA00023163"/>
    </source>
</evidence>
<protein>
    <submittedName>
        <fullName evidence="5">AraC family transcriptional regulator</fullName>
    </submittedName>
</protein>
<proteinExistence type="predicted"/>